<feature type="region of interest" description="Disordered" evidence="4">
    <location>
        <begin position="271"/>
        <end position="313"/>
    </location>
</feature>
<feature type="domain" description="SBP-type" evidence="5">
    <location>
        <begin position="203"/>
        <end position="280"/>
    </location>
</feature>
<feature type="region of interest" description="Disordered" evidence="4">
    <location>
        <begin position="26"/>
        <end position="68"/>
    </location>
</feature>
<dbReference type="Pfam" id="PF03110">
    <property type="entry name" value="SBP"/>
    <property type="match status" value="1"/>
</dbReference>
<keyword evidence="7" id="KW-1185">Reference proteome</keyword>
<dbReference type="SUPFAM" id="SSF103612">
    <property type="entry name" value="SBT domain"/>
    <property type="match status" value="1"/>
</dbReference>
<feature type="compositionally biased region" description="Basic and acidic residues" evidence="4">
    <location>
        <begin position="464"/>
        <end position="475"/>
    </location>
</feature>
<name>A0A150GY12_GONPE</name>
<dbReference type="AlphaFoldDB" id="A0A150GY12"/>
<dbReference type="PANTHER" id="PTHR31251:SF169">
    <property type="entry name" value="SQUAMOSA PROMOTER-BINDING-LIKE PROTEIN 8"/>
    <property type="match status" value="1"/>
</dbReference>
<evidence type="ECO:0000256" key="3">
    <source>
        <dbReference type="ARBA" id="ARBA00022833"/>
    </source>
</evidence>
<evidence type="ECO:0000313" key="6">
    <source>
        <dbReference type="EMBL" id="KXZ54643.1"/>
    </source>
</evidence>
<proteinExistence type="predicted"/>
<dbReference type="InterPro" id="IPR004333">
    <property type="entry name" value="SBP_dom"/>
</dbReference>
<feature type="compositionally biased region" description="Gly residues" evidence="4">
    <location>
        <begin position="302"/>
        <end position="311"/>
    </location>
</feature>
<dbReference type="GO" id="GO:0003677">
    <property type="term" value="F:DNA binding"/>
    <property type="evidence" value="ECO:0007669"/>
    <property type="project" value="InterPro"/>
</dbReference>
<feature type="compositionally biased region" description="Gly residues" evidence="4">
    <location>
        <begin position="58"/>
        <end position="68"/>
    </location>
</feature>
<dbReference type="GO" id="GO:0005634">
    <property type="term" value="C:nucleus"/>
    <property type="evidence" value="ECO:0007669"/>
    <property type="project" value="InterPro"/>
</dbReference>
<evidence type="ECO:0000256" key="4">
    <source>
        <dbReference type="SAM" id="MobiDB-lite"/>
    </source>
</evidence>
<dbReference type="InterPro" id="IPR044817">
    <property type="entry name" value="SBP-like"/>
</dbReference>
<keyword evidence="2" id="KW-0863">Zinc-finger</keyword>
<dbReference type="PROSITE" id="PS51141">
    <property type="entry name" value="ZF_SBP"/>
    <property type="match status" value="1"/>
</dbReference>
<evidence type="ECO:0000256" key="2">
    <source>
        <dbReference type="ARBA" id="ARBA00022771"/>
    </source>
</evidence>
<dbReference type="InterPro" id="IPR036893">
    <property type="entry name" value="SBP_sf"/>
</dbReference>
<gene>
    <name evidence="6" type="ORF">GPECTOR_4g709</name>
</gene>
<evidence type="ECO:0000313" key="7">
    <source>
        <dbReference type="Proteomes" id="UP000075714"/>
    </source>
</evidence>
<protein>
    <recommendedName>
        <fullName evidence="5">SBP-type domain-containing protein</fullName>
    </recommendedName>
</protein>
<dbReference type="Proteomes" id="UP000075714">
    <property type="component" value="Unassembled WGS sequence"/>
</dbReference>
<feature type="compositionally biased region" description="Basic and acidic residues" evidence="4">
    <location>
        <begin position="182"/>
        <end position="194"/>
    </location>
</feature>
<dbReference type="EMBL" id="LSYV01000005">
    <property type="protein sequence ID" value="KXZ54643.1"/>
    <property type="molecule type" value="Genomic_DNA"/>
</dbReference>
<keyword evidence="1" id="KW-0479">Metal-binding</keyword>
<organism evidence="6 7">
    <name type="scientific">Gonium pectorale</name>
    <name type="common">Green alga</name>
    <dbReference type="NCBI Taxonomy" id="33097"/>
    <lineage>
        <taxon>Eukaryota</taxon>
        <taxon>Viridiplantae</taxon>
        <taxon>Chlorophyta</taxon>
        <taxon>core chlorophytes</taxon>
        <taxon>Chlorophyceae</taxon>
        <taxon>CS clade</taxon>
        <taxon>Chlamydomonadales</taxon>
        <taxon>Volvocaceae</taxon>
        <taxon>Gonium</taxon>
    </lineage>
</organism>
<evidence type="ECO:0000259" key="5">
    <source>
        <dbReference type="PROSITE" id="PS51141"/>
    </source>
</evidence>
<dbReference type="GO" id="GO:0008270">
    <property type="term" value="F:zinc ion binding"/>
    <property type="evidence" value="ECO:0007669"/>
    <property type="project" value="UniProtKB-KW"/>
</dbReference>
<feature type="region of interest" description="Disordered" evidence="4">
    <location>
        <begin position="157"/>
        <end position="199"/>
    </location>
</feature>
<evidence type="ECO:0000256" key="1">
    <source>
        <dbReference type="ARBA" id="ARBA00022723"/>
    </source>
</evidence>
<dbReference type="PANTHER" id="PTHR31251">
    <property type="entry name" value="SQUAMOSA PROMOTER-BINDING-LIKE PROTEIN 4"/>
    <property type="match status" value="1"/>
</dbReference>
<accession>A0A150GY12</accession>
<dbReference type="STRING" id="33097.A0A150GY12"/>
<feature type="compositionally biased region" description="Low complexity" evidence="4">
    <location>
        <begin position="284"/>
        <end position="293"/>
    </location>
</feature>
<reference evidence="7" key="1">
    <citation type="journal article" date="2016" name="Nat. Commun.">
        <title>The Gonium pectorale genome demonstrates co-option of cell cycle regulation during the evolution of multicellularity.</title>
        <authorList>
            <person name="Hanschen E.R."/>
            <person name="Marriage T.N."/>
            <person name="Ferris P.J."/>
            <person name="Hamaji T."/>
            <person name="Toyoda A."/>
            <person name="Fujiyama A."/>
            <person name="Neme R."/>
            <person name="Noguchi H."/>
            <person name="Minakuchi Y."/>
            <person name="Suzuki M."/>
            <person name="Kawai-Toyooka H."/>
            <person name="Smith D.R."/>
            <person name="Sparks H."/>
            <person name="Anderson J."/>
            <person name="Bakaric R."/>
            <person name="Luria V."/>
            <person name="Karger A."/>
            <person name="Kirschner M.W."/>
            <person name="Durand P.M."/>
            <person name="Michod R.E."/>
            <person name="Nozaki H."/>
            <person name="Olson B.J."/>
        </authorList>
    </citation>
    <scope>NUCLEOTIDE SEQUENCE [LARGE SCALE GENOMIC DNA]</scope>
    <source>
        <strain evidence="7">NIES-2863</strain>
    </source>
</reference>
<sequence length="491" mass="49165">MQTGEGDGGAGDAAALANLATILSGINAALPPGPPQSGSGNSPGHVGQEGSPTEGRTSNGGGTNQAGAGGGLSPGLILLPAGLNFPLQLNGPAGLQNLAPYLSLLPSLAPGTLGADGMPYPGLPGMDLNGQLNLAALLAGGTLEGLDPATLGAMDLTGLADPGRKGPMSGSKRGNDGSGPSYKRERSEEGRARESIPNLPHLKGKCHVDGCSADLTGLSSYYQRYRTCEAHLKAPSIMKDGIQQRFCQQCGRFHELAEFDGNKRSCRSRLASHNVRRRKRTEEAMASQAAAESHGVHASSGAPGGMGGQGLGQLPLQQQHLLGGQQLTDLLQPGGLESLLSMATDPTKQGKTADEALAAFLGSLPAGLLTGNLGDPTNQAIQLALQAVSSTAPDNLGQPLLDSLLKAGAAGGPTLTDLPNADLQSQLALALAAAPAAAAALGDGSGGGLDAATLAAAAAHLQDPRLGHHDPHGIKAEGTLGGLPQDAPPQL</sequence>
<keyword evidence="3" id="KW-0862">Zinc</keyword>
<dbReference type="OrthoDB" id="514967at2759"/>
<feature type="region of interest" description="Disordered" evidence="4">
    <location>
        <begin position="464"/>
        <end position="491"/>
    </location>
</feature>
<dbReference type="Gene3D" id="4.10.1100.10">
    <property type="entry name" value="Transcription factor, SBP-box domain"/>
    <property type="match status" value="1"/>
</dbReference>
<comment type="caution">
    <text evidence="6">The sequence shown here is derived from an EMBL/GenBank/DDBJ whole genome shotgun (WGS) entry which is preliminary data.</text>
</comment>